<comment type="caution">
    <text evidence="5">The sequence shown here is derived from an EMBL/GenBank/DDBJ whole genome shotgun (WGS) entry which is preliminary data.</text>
</comment>
<evidence type="ECO:0000313" key="5">
    <source>
        <dbReference type="EMBL" id="GAA2817114.1"/>
    </source>
</evidence>
<dbReference type="Proteomes" id="UP001500979">
    <property type="component" value="Unassembled WGS sequence"/>
</dbReference>
<accession>A0ABN3VMX5</accession>
<dbReference type="SUPFAM" id="SSF56349">
    <property type="entry name" value="DNA breaking-rejoining enzymes"/>
    <property type="match status" value="1"/>
</dbReference>
<comment type="similarity">
    <text evidence="1">Belongs to the 'phage' integrase family.</text>
</comment>
<name>A0ABN3VMX5_9PSEU</name>
<dbReference type="InterPro" id="IPR013762">
    <property type="entry name" value="Integrase-like_cat_sf"/>
</dbReference>
<evidence type="ECO:0000256" key="3">
    <source>
        <dbReference type="ARBA" id="ARBA00023172"/>
    </source>
</evidence>
<keyword evidence="3" id="KW-0233">DNA recombination</keyword>
<dbReference type="InterPro" id="IPR002104">
    <property type="entry name" value="Integrase_catalytic"/>
</dbReference>
<keyword evidence="2" id="KW-0238">DNA-binding</keyword>
<reference evidence="5 6" key="1">
    <citation type="journal article" date="2019" name="Int. J. Syst. Evol. Microbiol.">
        <title>The Global Catalogue of Microorganisms (GCM) 10K type strain sequencing project: providing services to taxonomists for standard genome sequencing and annotation.</title>
        <authorList>
            <consortium name="The Broad Institute Genomics Platform"/>
            <consortium name="The Broad Institute Genome Sequencing Center for Infectious Disease"/>
            <person name="Wu L."/>
            <person name="Ma J."/>
        </authorList>
    </citation>
    <scope>NUCLEOTIDE SEQUENCE [LARGE SCALE GENOMIC DNA]</scope>
    <source>
        <strain evidence="5 6">JCM 9383</strain>
    </source>
</reference>
<proteinExistence type="inferred from homology"/>
<keyword evidence="6" id="KW-1185">Reference proteome</keyword>
<protein>
    <submittedName>
        <fullName evidence="5">Tyrosine recombinase XerC</fullName>
    </submittedName>
</protein>
<dbReference type="RefSeq" id="WP_344685608.1">
    <property type="nucleotide sequence ID" value="NZ_BAAAUX010000031.1"/>
</dbReference>
<dbReference type="EMBL" id="BAAAUX010000031">
    <property type="protein sequence ID" value="GAA2817114.1"/>
    <property type="molecule type" value="Genomic_DNA"/>
</dbReference>
<dbReference type="PROSITE" id="PS51898">
    <property type="entry name" value="TYR_RECOMBINASE"/>
    <property type="match status" value="1"/>
</dbReference>
<dbReference type="InterPro" id="IPR050090">
    <property type="entry name" value="Tyrosine_recombinase_XerCD"/>
</dbReference>
<evidence type="ECO:0000256" key="1">
    <source>
        <dbReference type="ARBA" id="ARBA00008857"/>
    </source>
</evidence>
<evidence type="ECO:0000313" key="6">
    <source>
        <dbReference type="Proteomes" id="UP001500979"/>
    </source>
</evidence>
<evidence type="ECO:0000256" key="2">
    <source>
        <dbReference type="ARBA" id="ARBA00023125"/>
    </source>
</evidence>
<dbReference type="PANTHER" id="PTHR30349">
    <property type="entry name" value="PHAGE INTEGRASE-RELATED"/>
    <property type="match status" value="1"/>
</dbReference>
<gene>
    <name evidence="5" type="ORF">GCM10010470_60690</name>
</gene>
<dbReference type="Pfam" id="PF00589">
    <property type="entry name" value="Phage_integrase"/>
    <property type="match status" value="1"/>
</dbReference>
<organism evidence="5 6">
    <name type="scientific">Saccharopolyspora taberi</name>
    <dbReference type="NCBI Taxonomy" id="60895"/>
    <lineage>
        <taxon>Bacteria</taxon>
        <taxon>Bacillati</taxon>
        <taxon>Actinomycetota</taxon>
        <taxon>Actinomycetes</taxon>
        <taxon>Pseudonocardiales</taxon>
        <taxon>Pseudonocardiaceae</taxon>
        <taxon>Saccharopolyspora</taxon>
    </lineage>
</organism>
<dbReference type="PANTHER" id="PTHR30349:SF41">
    <property type="entry name" value="INTEGRASE_RECOMBINASE PROTEIN MJ0367-RELATED"/>
    <property type="match status" value="1"/>
</dbReference>
<dbReference type="Gene3D" id="1.10.443.10">
    <property type="entry name" value="Intergrase catalytic core"/>
    <property type="match status" value="1"/>
</dbReference>
<sequence>MARHYRSLQQLFRWLHEVEKGISSNPFDRLKPPQVPEQPVPLVSDDAINALLATCKGPSFEDRRDHAYIRLLVDSGPRAGEITPLDVDDLDFNTDVADVMGKGRRARAIPFGNKTGNALRRYIRARARHPQAAGTKRLWIGKQGPMTESGMAQILRRRAKQAGIMHIYPHLMRHLFSHNYLAAGGREQDLMRLNGWKSIQMVGRYGKSAADERARAAYRQAAVGDTKY</sequence>
<feature type="domain" description="Tyr recombinase" evidence="4">
    <location>
        <begin position="37"/>
        <end position="219"/>
    </location>
</feature>
<evidence type="ECO:0000259" key="4">
    <source>
        <dbReference type="PROSITE" id="PS51898"/>
    </source>
</evidence>
<dbReference type="InterPro" id="IPR011010">
    <property type="entry name" value="DNA_brk_join_enz"/>
</dbReference>